<dbReference type="Proteomes" id="UP001138500">
    <property type="component" value="Unassembled WGS sequence"/>
</dbReference>
<feature type="region of interest" description="Disordered" evidence="1">
    <location>
        <begin position="388"/>
        <end position="415"/>
    </location>
</feature>
<evidence type="ECO:0000256" key="1">
    <source>
        <dbReference type="SAM" id="MobiDB-lite"/>
    </source>
</evidence>
<comment type="caution">
    <text evidence="2">The sequence shown here is derived from an EMBL/GenBank/DDBJ whole genome shotgun (WGS) entry which is preliminary data.</text>
</comment>
<feature type="compositionally biased region" description="Acidic residues" evidence="1">
    <location>
        <begin position="404"/>
        <end position="415"/>
    </location>
</feature>
<gene>
    <name evidence="2" type="ORF">Tdes44962_MAKER04594</name>
</gene>
<dbReference type="EMBL" id="RIBY02002189">
    <property type="protein sequence ID" value="KAH9823633.1"/>
    <property type="molecule type" value="Genomic_DNA"/>
</dbReference>
<dbReference type="OrthoDB" id="3641224at2759"/>
<sequence length="698" mass="77974">MSTFRFDIDDCMEDDTSLEIKSLTSFLSRAGKIPSAKATRGTVVALDDKGKRRKLDDLMQRNVNLLVRDCETLAVSISGEVRGDGQEASQITIVATNPAQGVQQPDPAGQDKTKVVVRAHRFDDGSKRFLPAEDIDVVGMVLARWREVIEDGGTDIPLPEHAGYITTMLACCYQAQTEDVLGKYVNVLRTYIFTVAHNKMLRRFQSGTVSKNRSFLTFLTTEISDIVVTKWAEDLAVKHSSRPPEQNELKIIRACARAGFFSEYPELELSGEDTAPIYDIRGRKRFHLILSKVLREVLEALNTLQRQMDFPLLAKKDRHKEALDKLDRPVERKALVMAAMLAVQRLTAMLGVFHGVRDGRASRDHSILSHHLTWLEIALNVQPCSPIKSKQRAGLPQDKQSQVPEDETDTEEDNDNEISAFLKGLDNRTARPSDWVMGAQKWLELICLHATSIDIVKGRIRPGQPQSAAAKRESDLVTKSTFTVVDAQQGERERSRKSYATRLDELSAATPDDDFDQEAIKKLFDKYGKTDDWEKTDFAGSLHCEAIMLGLAVIASNTDDLSKQWLESNGIFAADTGLIQRFRNFVPLIPVTKRCCPTCYQLCHLMAEAQLLQGAKKLTAPGQHETWSSTALPPFTPKVIAEQCLRSLRTSAIERLRELQTIADAEGLSATSHSDSADPRDESTIMANSKFPEYVPSE</sequence>
<evidence type="ECO:0000313" key="2">
    <source>
        <dbReference type="EMBL" id="KAH9823633.1"/>
    </source>
</evidence>
<keyword evidence="3" id="KW-1185">Reference proteome</keyword>
<reference evidence="2 3" key="2">
    <citation type="journal article" date="2021" name="Curr. Genet.">
        <title>Genetic response to nitrogen starvation in the aggressive Eucalyptus foliar pathogen Teratosphaeria destructans.</title>
        <authorList>
            <person name="Havenga M."/>
            <person name="Wingfield B.D."/>
            <person name="Wingfield M.J."/>
            <person name="Dreyer L.L."/>
            <person name="Roets F."/>
            <person name="Aylward J."/>
        </authorList>
    </citation>
    <scope>NUCLEOTIDE SEQUENCE [LARGE SCALE GENOMIC DNA]</scope>
    <source>
        <strain evidence="2">CMW44962</strain>
    </source>
</reference>
<reference evidence="2 3" key="1">
    <citation type="journal article" date="2018" name="IMA Fungus">
        <title>IMA Genome-F 10: Nine draft genome sequences of Claviceps purpurea s.lat., including C. arundinis, C. humidiphila, and C. cf. spartinae, pseudomolecules for the pitch canker pathogen Fusarium circinatum, draft genome of Davidsoniella eucalypti, Grosmannia galeiformis, Quambalaria eucalypti, and Teratosphaeria destructans.</title>
        <authorList>
            <person name="Wingfield B.D."/>
            <person name="Liu M."/>
            <person name="Nguyen H.D."/>
            <person name="Lane F.A."/>
            <person name="Morgan S.W."/>
            <person name="De Vos L."/>
            <person name="Wilken P.M."/>
            <person name="Duong T.A."/>
            <person name="Aylward J."/>
            <person name="Coetzee M.P."/>
            <person name="Dadej K."/>
            <person name="De Beer Z.W."/>
            <person name="Findlay W."/>
            <person name="Havenga M."/>
            <person name="Kolarik M."/>
            <person name="Menzies J.G."/>
            <person name="Naidoo K."/>
            <person name="Pochopski O."/>
            <person name="Shoukouhi P."/>
            <person name="Santana Q.C."/>
            <person name="Seifert K.A."/>
            <person name="Soal N."/>
            <person name="Steenkamp E.T."/>
            <person name="Tatham C.T."/>
            <person name="van der Nest M.A."/>
            <person name="Wingfield M.J."/>
        </authorList>
    </citation>
    <scope>NUCLEOTIDE SEQUENCE [LARGE SCALE GENOMIC DNA]</scope>
    <source>
        <strain evidence="2">CMW44962</strain>
    </source>
</reference>
<dbReference type="AlphaFoldDB" id="A0A9W7VZS4"/>
<name>A0A9W7VZS4_9PEZI</name>
<evidence type="ECO:0000313" key="3">
    <source>
        <dbReference type="Proteomes" id="UP001138500"/>
    </source>
</evidence>
<protein>
    <submittedName>
        <fullName evidence="2">Uncharacterized protein</fullName>
    </submittedName>
</protein>
<proteinExistence type="predicted"/>
<organism evidence="2 3">
    <name type="scientific">Teratosphaeria destructans</name>
    <dbReference type="NCBI Taxonomy" id="418781"/>
    <lineage>
        <taxon>Eukaryota</taxon>
        <taxon>Fungi</taxon>
        <taxon>Dikarya</taxon>
        <taxon>Ascomycota</taxon>
        <taxon>Pezizomycotina</taxon>
        <taxon>Dothideomycetes</taxon>
        <taxon>Dothideomycetidae</taxon>
        <taxon>Mycosphaerellales</taxon>
        <taxon>Teratosphaeriaceae</taxon>
        <taxon>Teratosphaeria</taxon>
    </lineage>
</organism>
<feature type="region of interest" description="Disordered" evidence="1">
    <location>
        <begin position="667"/>
        <end position="698"/>
    </location>
</feature>
<accession>A0A9W7VZS4</accession>